<evidence type="ECO:0000313" key="2">
    <source>
        <dbReference type="EMBL" id="KAK3331857.1"/>
    </source>
</evidence>
<keyword evidence="1" id="KW-0732">Signal</keyword>
<keyword evidence="3" id="KW-1185">Reference proteome</keyword>
<dbReference type="Proteomes" id="UP001286456">
    <property type="component" value="Unassembled WGS sequence"/>
</dbReference>
<feature type="chain" id="PRO_5041943316" description="Ubiquitin 3 binding protein But2 C-terminal domain-containing protein" evidence="1">
    <location>
        <begin position="18"/>
        <end position="193"/>
    </location>
</feature>
<accession>A0AAE0IVR0</accession>
<name>A0AAE0IVR0_9PEZI</name>
<evidence type="ECO:0008006" key="4">
    <source>
        <dbReference type="Google" id="ProtNLM"/>
    </source>
</evidence>
<reference evidence="2" key="1">
    <citation type="journal article" date="2023" name="Mol. Phylogenet. Evol.">
        <title>Genome-scale phylogeny and comparative genomics of the fungal order Sordariales.</title>
        <authorList>
            <person name="Hensen N."/>
            <person name="Bonometti L."/>
            <person name="Westerberg I."/>
            <person name="Brannstrom I.O."/>
            <person name="Guillou S."/>
            <person name="Cros-Aarteil S."/>
            <person name="Calhoun S."/>
            <person name="Haridas S."/>
            <person name="Kuo A."/>
            <person name="Mondo S."/>
            <person name="Pangilinan J."/>
            <person name="Riley R."/>
            <person name="LaButti K."/>
            <person name="Andreopoulos B."/>
            <person name="Lipzen A."/>
            <person name="Chen C."/>
            <person name="Yan M."/>
            <person name="Daum C."/>
            <person name="Ng V."/>
            <person name="Clum A."/>
            <person name="Steindorff A."/>
            <person name="Ohm R.A."/>
            <person name="Martin F."/>
            <person name="Silar P."/>
            <person name="Natvig D.O."/>
            <person name="Lalanne C."/>
            <person name="Gautier V."/>
            <person name="Ament-Velasquez S.L."/>
            <person name="Kruys A."/>
            <person name="Hutchinson M.I."/>
            <person name="Powell A.J."/>
            <person name="Barry K."/>
            <person name="Miller A.N."/>
            <person name="Grigoriev I.V."/>
            <person name="Debuchy R."/>
            <person name="Gladieux P."/>
            <person name="Hiltunen Thoren M."/>
            <person name="Johannesson H."/>
        </authorList>
    </citation>
    <scope>NUCLEOTIDE SEQUENCE</scope>
    <source>
        <strain evidence="2">SMH4131-1</strain>
    </source>
</reference>
<evidence type="ECO:0000313" key="3">
    <source>
        <dbReference type="Proteomes" id="UP001286456"/>
    </source>
</evidence>
<protein>
    <recommendedName>
        <fullName evidence="4">Ubiquitin 3 binding protein But2 C-terminal domain-containing protein</fullName>
    </recommendedName>
</protein>
<reference evidence="2" key="2">
    <citation type="submission" date="2023-06" db="EMBL/GenBank/DDBJ databases">
        <authorList>
            <consortium name="Lawrence Berkeley National Laboratory"/>
            <person name="Haridas S."/>
            <person name="Hensen N."/>
            <person name="Bonometti L."/>
            <person name="Westerberg I."/>
            <person name="Brannstrom I.O."/>
            <person name="Guillou S."/>
            <person name="Cros-Aarteil S."/>
            <person name="Calhoun S."/>
            <person name="Kuo A."/>
            <person name="Mondo S."/>
            <person name="Pangilinan J."/>
            <person name="Riley R."/>
            <person name="Labutti K."/>
            <person name="Andreopoulos B."/>
            <person name="Lipzen A."/>
            <person name="Chen C."/>
            <person name="Yanf M."/>
            <person name="Daum C."/>
            <person name="Ng V."/>
            <person name="Clum A."/>
            <person name="Steindorff A."/>
            <person name="Ohm R."/>
            <person name="Martin F."/>
            <person name="Silar P."/>
            <person name="Natvig D."/>
            <person name="Lalanne C."/>
            <person name="Gautier V."/>
            <person name="Ament-Velasquez S.L."/>
            <person name="Kruys A."/>
            <person name="Hutchinson M.I."/>
            <person name="Powell A.J."/>
            <person name="Barry K."/>
            <person name="Miller A.N."/>
            <person name="Grigoriev I.V."/>
            <person name="Debuchy R."/>
            <person name="Gladieux P."/>
            <person name="Thoren M.H."/>
            <person name="Johannesson H."/>
        </authorList>
    </citation>
    <scope>NUCLEOTIDE SEQUENCE</scope>
    <source>
        <strain evidence="2">SMH4131-1</strain>
    </source>
</reference>
<feature type="signal peptide" evidence="1">
    <location>
        <begin position="1"/>
        <end position="17"/>
    </location>
</feature>
<organism evidence="2 3">
    <name type="scientific">Cercophora scortea</name>
    <dbReference type="NCBI Taxonomy" id="314031"/>
    <lineage>
        <taxon>Eukaryota</taxon>
        <taxon>Fungi</taxon>
        <taxon>Dikarya</taxon>
        <taxon>Ascomycota</taxon>
        <taxon>Pezizomycotina</taxon>
        <taxon>Sordariomycetes</taxon>
        <taxon>Sordariomycetidae</taxon>
        <taxon>Sordariales</taxon>
        <taxon>Lasiosphaeriaceae</taxon>
        <taxon>Cercophora</taxon>
    </lineage>
</organism>
<comment type="caution">
    <text evidence="2">The sequence shown here is derived from an EMBL/GenBank/DDBJ whole genome shotgun (WGS) entry which is preliminary data.</text>
</comment>
<evidence type="ECO:0000256" key="1">
    <source>
        <dbReference type="SAM" id="SignalP"/>
    </source>
</evidence>
<gene>
    <name evidence="2" type="ORF">B0T19DRAFT_482259</name>
</gene>
<sequence>MLLTTLLLSTGPLLARAFTPRGATHLPRQDTGVIEPTTLYTFNVGTGAINCTNTGGLVSKSPTNGGNDTTTLITFTYPPESAGKSCTLQFFLAGPDVTLDGTGQIDVFSSLAPAPGCTDTWPPGNGRNIQLGRWNVETSEYATWDCYLTEPTTCAAPGTVEAYEYVGVGDYDLVQWGDASSAPFGVETWISYS</sequence>
<dbReference type="AlphaFoldDB" id="A0AAE0IVR0"/>
<dbReference type="EMBL" id="JAUEPO010000002">
    <property type="protein sequence ID" value="KAK3331857.1"/>
    <property type="molecule type" value="Genomic_DNA"/>
</dbReference>
<proteinExistence type="predicted"/>